<dbReference type="InterPro" id="IPR057132">
    <property type="entry name" value="ANC1_spectrin_dom"/>
</dbReference>
<reference evidence="5" key="1">
    <citation type="submission" date="2022-11" db="UniProtKB">
        <authorList>
            <consortium name="WormBaseParasite"/>
        </authorList>
    </citation>
    <scope>IDENTIFICATION</scope>
</reference>
<evidence type="ECO:0000256" key="1">
    <source>
        <dbReference type="SAM" id="Coils"/>
    </source>
</evidence>
<feature type="compositionally biased region" description="Basic and acidic residues" evidence="2">
    <location>
        <begin position="1601"/>
        <end position="1615"/>
    </location>
</feature>
<feature type="domain" description="Nuclear anchorage protein 1 spectrin repeat" evidence="3">
    <location>
        <begin position="1408"/>
        <end position="1505"/>
    </location>
</feature>
<proteinExistence type="predicted"/>
<dbReference type="Proteomes" id="UP000887572">
    <property type="component" value="Unplaced"/>
</dbReference>
<feature type="region of interest" description="Disordered" evidence="2">
    <location>
        <begin position="1638"/>
        <end position="1657"/>
    </location>
</feature>
<name>A0A914GTL5_GLORO</name>
<organism evidence="4 5">
    <name type="scientific">Globodera rostochiensis</name>
    <name type="common">Golden nematode worm</name>
    <name type="synonym">Heterodera rostochiensis</name>
    <dbReference type="NCBI Taxonomy" id="31243"/>
    <lineage>
        <taxon>Eukaryota</taxon>
        <taxon>Metazoa</taxon>
        <taxon>Ecdysozoa</taxon>
        <taxon>Nematoda</taxon>
        <taxon>Chromadorea</taxon>
        <taxon>Rhabditida</taxon>
        <taxon>Tylenchina</taxon>
        <taxon>Tylenchomorpha</taxon>
        <taxon>Tylenchoidea</taxon>
        <taxon>Heteroderidae</taxon>
        <taxon>Heteroderinae</taxon>
        <taxon>Globodera</taxon>
    </lineage>
</organism>
<evidence type="ECO:0000256" key="2">
    <source>
        <dbReference type="SAM" id="MobiDB-lite"/>
    </source>
</evidence>
<sequence length="1708" mass="194711">MREEFWERRTVIVDHLLVAIRKSQSEGLGKRVEREIGRLELAINEWERHFLTYFVGSHLNELSALSNWVSLGERLLSNAVPDQLEASQVDETLRRLERAISRVEKFFHVLSDQRALLYDLEQQIGSESPFESLSPESLLQPMHLLGDLRRRFDSLSESQRNAMAEMLFEQSRFRALEQLGILKSKIRIWKTQLNSAEQTRNTLTEWTEFATNERPKDLCEQTIDSLEKAIPREFHGRELQTYSQLSKEFHREIDRFYAFGGLLQRSVDLWTKFELIEGQLLSSALGQDEWTAKINECEELAAEIGATGAEMAEKAARRISELRRLKGTEMTGDQMDLADPNHFNQLGKDSAEAAECSEAIRDAEFWKWQMIGEELAQKQPKTGEELNNLIDWLEDLERDFPCAEASLKRWVKASTDEKDRRIESFESVHRRFLAQLESLRSLRRRFVHLEKILIDLEQWTVHNDPGCSEMASKSIGERARLVHWSVTELSELASLCPQETFDLSSLIELAQSVRRSFTLVEIRRVEVQIEVIETLTLVTQRRRLRKGAKGRTDIEQCNEEEEQIGRESIRRSIAADLELLQIASTSKVLSPSEQGLEAAEGSAEEAGVTLERLNSLRTRLERAEMDAARVDLWALLKRKRAVLAREENCEEEARASLHEMALIGAELGDELRGNSEFDKLSAEWTGKKGKLEGHLLLNDKLKSLCLRLNEEKAEFGELDADLDELGRMLSTASGIPFHRHLIQRAGTLRKRIHRKTMEKLRQQRHSLQRKIDSLKKSPAGDLPVAIEVAEEVLQEVSALVQRSISAQQIVDESVDYDDGEQYPDPSLSCSTSHSSAELLRLTSEAKQLQKALGEKMELLNRLERLEKTLEEICRDNGGWDVMLSPQIEAVLGVLANWLKQFSEELAPELGHLDGLFSQIEGNFMAAELEGMKRRLGRTREQIVGLKQLMEHRQQQLELNSLKKQILGSVTELFESQTKAKISVPDVDVQQMIGDLLVGNGDGRSASSSNHFLTMSSELQCSLERPVERFDPAELSPGQFLGRIAQSIASEEGSLNELEQLSSSNSLAPFPPQSNTAIETVRLLNERFQKRRIDQQNRIEEMFSHCLREFRDGLTALEAQLGNSIERKDVETMELLQRIEYAELRKKLEQFNDSLRKLPSVTETAYWKRKWAKRFQQLQSNLNIFGENLMSAKVSQKAIGRELDEHLNLQIALDEREGRKEQKMLHNLSSFGKWLHLVESEVLQLHSFCQSADFELDQNERRVKLTKLRDNCVQHFRLVVKLQTHQFASEEQAELAKKLCQQYRKVMEQFEKMQLPISHLIPVKKTNEKEMLNAVAGGVSTRAPSQLSLDSSTPSDLDSDLASIHSEVLVAEALSHLCQPSTSSASFAPPGPSLVHQLSIGLKLDELPMDQIEREVQQLLLAIDHLHARYYTPKPLGEAQQDAASLKLLAKQLTELKTDLNKIAEMASDDNKKQLQKVLSNLKREKNGLKRFHRALTDEVEDEIELRTNYAQTAEYLLDLDNEIRSAASEGRVPQTSAVLPRIELQIEMLKKQCRGIRKYVEMSVDGSTSTSPTRRKRIIYKLSNSVTTIIQVIENKLRQEKEAAKKQHKRDKSESETELSNLHKKLTALKRETETELEVADFDEDSSPRGHQSVSKKVRSIVIRRSTTIPVEKASSSNLSTTIPIEKASSSNLSTTIPIEKATSERGN</sequence>
<protein>
    <submittedName>
        <fullName evidence="5">KASH domain-containing protein</fullName>
    </submittedName>
</protein>
<feature type="coiled-coil region" evidence="1">
    <location>
        <begin position="1408"/>
        <end position="1498"/>
    </location>
</feature>
<feature type="region of interest" description="Disordered" evidence="2">
    <location>
        <begin position="1601"/>
        <end position="1623"/>
    </location>
</feature>
<dbReference type="Pfam" id="PF24531">
    <property type="entry name" value="ANC1_spectrin"/>
    <property type="match status" value="1"/>
</dbReference>
<feature type="coiled-coil region" evidence="1">
    <location>
        <begin position="845"/>
        <end position="875"/>
    </location>
</feature>
<keyword evidence="1" id="KW-0175">Coiled coil</keyword>
<keyword evidence="4" id="KW-1185">Reference proteome</keyword>
<evidence type="ECO:0000259" key="3">
    <source>
        <dbReference type="Pfam" id="PF24531"/>
    </source>
</evidence>
<accession>A0A914GTL5</accession>
<dbReference type="WBParaSite" id="Gr19_v10_g10641.t1">
    <property type="protein sequence ID" value="Gr19_v10_g10641.t1"/>
    <property type="gene ID" value="Gr19_v10_g10641"/>
</dbReference>
<evidence type="ECO:0000313" key="5">
    <source>
        <dbReference type="WBParaSite" id="Gr19_v10_g10641.t1"/>
    </source>
</evidence>
<evidence type="ECO:0000313" key="4">
    <source>
        <dbReference type="Proteomes" id="UP000887572"/>
    </source>
</evidence>
<feature type="coiled-coil region" evidence="1">
    <location>
        <begin position="750"/>
        <end position="777"/>
    </location>
</feature>